<keyword evidence="4" id="KW-0804">Transcription</keyword>
<keyword evidence="2" id="KW-0805">Transcription regulation</keyword>
<evidence type="ECO:0000259" key="6">
    <source>
        <dbReference type="Pfam" id="PF08281"/>
    </source>
</evidence>
<dbReference type="Gene3D" id="1.10.10.10">
    <property type="entry name" value="Winged helix-like DNA-binding domain superfamily/Winged helix DNA-binding domain"/>
    <property type="match status" value="1"/>
</dbReference>
<evidence type="ECO:0000259" key="5">
    <source>
        <dbReference type="Pfam" id="PF04542"/>
    </source>
</evidence>
<name>A0A511W5N6_9BACI</name>
<dbReference type="AlphaFoldDB" id="A0A511W5N6"/>
<gene>
    <name evidence="7" type="ORF">AHA02nite_13840</name>
</gene>
<dbReference type="SUPFAM" id="SSF88659">
    <property type="entry name" value="Sigma3 and sigma4 domains of RNA polymerase sigma factors"/>
    <property type="match status" value="1"/>
</dbReference>
<evidence type="ECO:0000313" key="7">
    <source>
        <dbReference type="EMBL" id="GEN45608.1"/>
    </source>
</evidence>
<protein>
    <recommendedName>
        <fullName evidence="9">RNA polymerase subunit sigma-24</fullName>
    </recommendedName>
</protein>
<dbReference type="PANTHER" id="PTHR43133">
    <property type="entry name" value="RNA POLYMERASE ECF-TYPE SIGMA FACTO"/>
    <property type="match status" value="1"/>
</dbReference>
<dbReference type="Gene3D" id="1.10.1740.10">
    <property type="match status" value="1"/>
</dbReference>
<proteinExistence type="inferred from homology"/>
<dbReference type="InterPro" id="IPR013324">
    <property type="entry name" value="RNA_pol_sigma_r3/r4-like"/>
</dbReference>
<accession>A0A511W5N6</accession>
<dbReference type="InterPro" id="IPR013325">
    <property type="entry name" value="RNA_pol_sigma_r2"/>
</dbReference>
<comment type="caution">
    <text evidence="7">The sequence shown here is derived from an EMBL/GenBank/DDBJ whole genome shotgun (WGS) entry which is preliminary data.</text>
</comment>
<dbReference type="GO" id="GO:0016987">
    <property type="term" value="F:sigma factor activity"/>
    <property type="evidence" value="ECO:0007669"/>
    <property type="project" value="UniProtKB-KW"/>
</dbReference>
<dbReference type="Proteomes" id="UP000321440">
    <property type="component" value="Unassembled WGS sequence"/>
</dbReference>
<evidence type="ECO:0000256" key="4">
    <source>
        <dbReference type="ARBA" id="ARBA00023163"/>
    </source>
</evidence>
<dbReference type="GO" id="GO:0003677">
    <property type="term" value="F:DNA binding"/>
    <property type="evidence" value="ECO:0007669"/>
    <property type="project" value="InterPro"/>
</dbReference>
<dbReference type="CDD" id="cd06171">
    <property type="entry name" value="Sigma70_r4"/>
    <property type="match status" value="1"/>
</dbReference>
<dbReference type="PANTHER" id="PTHR43133:SF51">
    <property type="entry name" value="RNA POLYMERASE SIGMA FACTOR"/>
    <property type="match status" value="1"/>
</dbReference>
<evidence type="ECO:0000256" key="1">
    <source>
        <dbReference type="ARBA" id="ARBA00010641"/>
    </source>
</evidence>
<dbReference type="InterPro" id="IPR036388">
    <property type="entry name" value="WH-like_DNA-bd_sf"/>
</dbReference>
<comment type="similarity">
    <text evidence="1">Belongs to the sigma-70 factor family. ECF subfamily.</text>
</comment>
<dbReference type="EMBL" id="BJYA01000008">
    <property type="protein sequence ID" value="GEN45608.1"/>
    <property type="molecule type" value="Genomic_DNA"/>
</dbReference>
<dbReference type="InterPro" id="IPR039425">
    <property type="entry name" value="RNA_pol_sigma-70-like"/>
</dbReference>
<dbReference type="RefSeq" id="WP_146815695.1">
    <property type="nucleotide sequence ID" value="NZ_BJYA01000008.1"/>
</dbReference>
<dbReference type="OrthoDB" id="9782703at2"/>
<dbReference type="NCBIfam" id="TIGR02937">
    <property type="entry name" value="sigma70-ECF"/>
    <property type="match status" value="1"/>
</dbReference>
<evidence type="ECO:0000313" key="8">
    <source>
        <dbReference type="Proteomes" id="UP000321440"/>
    </source>
</evidence>
<dbReference type="GO" id="GO:0006352">
    <property type="term" value="P:DNA-templated transcription initiation"/>
    <property type="evidence" value="ECO:0007669"/>
    <property type="project" value="InterPro"/>
</dbReference>
<dbReference type="InterPro" id="IPR014284">
    <property type="entry name" value="RNA_pol_sigma-70_dom"/>
</dbReference>
<feature type="domain" description="RNA polymerase sigma factor 70 region 4 type 2" evidence="6">
    <location>
        <begin position="111"/>
        <end position="163"/>
    </location>
</feature>
<feature type="domain" description="RNA polymerase sigma-70 region 2" evidence="5">
    <location>
        <begin position="22"/>
        <end position="88"/>
    </location>
</feature>
<evidence type="ECO:0000256" key="2">
    <source>
        <dbReference type="ARBA" id="ARBA00023015"/>
    </source>
</evidence>
<evidence type="ECO:0008006" key="9">
    <source>
        <dbReference type="Google" id="ProtNLM"/>
    </source>
</evidence>
<dbReference type="Pfam" id="PF04542">
    <property type="entry name" value="Sigma70_r2"/>
    <property type="match status" value="1"/>
</dbReference>
<reference evidence="7 8" key="1">
    <citation type="submission" date="2019-07" db="EMBL/GenBank/DDBJ databases">
        <title>Whole genome shotgun sequence of Alkalibacillus haloalkaliphilus NBRC 103110.</title>
        <authorList>
            <person name="Hosoyama A."/>
            <person name="Uohara A."/>
            <person name="Ohji S."/>
            <person name="Ichikawa N."/>
        </authorList>
    </citation>
    <scope>NUCLEOTIDE SEQUENCE [LARGE SCALE GENOMIC DNA]</scope>
    <source>
        <strain evidence="7 8">NBRC 103110</strain>
    </source>
</reference>
<keyword evidence="8" id="KW-1185">Reference proteome</keyword>
<dbReference type="InterPro" id="IPR007627">
    <property type="entry name" value="RNA_pol_sigma70_r2"/>
</dbReference>
<sequence>MDLKILVKQAKQQNQDALIELIMAQKDDYYRLAYVYVKNESDVLDAMQDMIVTCFEKIDQLKDPNKFYSWSKTILVNECKNILRKKKKVVPMEKLKQEPKADRTSRHDDLLAIEQEIHHLNEKQQEAIKLRYVLDLDIKTIAALTETSEGTVKSRLSNGIKKLREKLGGVGHEEA</sequence>
<evidence type="ECO:0000256" key="3">
    <source>
        <dbReference type="ARBA" id="ARBA00023082"/>
    </source>
</evidence>
<dbReference type="InterPro" id="IPR013249">
    <property type="entry name" value="RNA_pol_sigma70_r4_t2"/>
</dbReference>
<organism evidence="7 8">
    <name type="scientific">Alkalibacillus haloalkaliphilus</name>
    <dbReference type="NCBI Taxonomy" id="94136"/>
    <lineage>
        <taxon>Bacteria</taxon>
        <taxon>Bacillati</taxon>
        <taxon>Bacillota</taxon>
        <taxon>Bacilli</taxon>
        <taxon>Bacillales</taxon>
        <taxon>Bacillaceae</taxon>
        <taxon>Alkalibacillus</taxon>
    </lineage>
</organism>
<dbReference type="Pfam" id="PF08281">
    <property type="entry name" value="Sigma70_r4_2"/>
    <property type="match status" value="1"/>
</dbReference>
<dbReference type="SUPFAM" id="SSF88946">
    <property type="entry name" value="Sigma2 domain of RNA polymerase sigma factors"/>
    <property type="match status" value="1"/>
</dbReference>
<keyword evidence="3" id="KW-0731">Sigma factor</keyword>